<proteinExistence type="predicted"/>
<sequence length="361" mass="37840">MSGGFPLRAYEWHWRTVARSLAILLVLAVMSGCSLFPVQAPAPIVDLSTPQPASEPEVVEPEEVPASAPVATQPAVEPKVPRPAPKRRVVVPKKPPPPPPPPVEEKAPPTPPPLLTTRIMQHEQIRGLLDSEIQRPDGKVIGRAVDMYADATGKPKIMIVNLSGFLGVGDRKVTFPWTAFRFNPATKKAPITFALPTPGSNGASNAAKAKAQDASARPGSVNDIPPTLAQLIDSTVLQKNGARMGRVVDVLVDADAQPQALVIDLSDSLAADKRQVAANWPDLHVVSRNKVTQLQLDFTDAQIKAAPTYSPDQPIKIVSPVVPPPEPAASPEPASAAAAASSGPGSGAKAGAAAVARPSKQ</sequence>
<name>A0A158FRG5_9BURK</name>
<reference evidence="3 4" key="1">
    <citation type="submission" date="2016-01" db="EMBL/GenBank/DDBJ databases">
        <authorList>
            <person name="Oliw E.H."/>
        </authorList>
    </citation>
    <scope>NUCLEOTIDE SEQUENCE [LARGE SCALE GENOMIC DNA]</scope>
    <source>
        <strain evidence="3">LMG 27134</strain>
    </source>
</reference>
<dbReference type="InterPro" id="IPR011033">
    <property type="entry name" value="PRC_barrel-like_sf"/>
</dbReference>
<feature type="region of interest" description="Disordered" evidence="1">
    <location>
        <begin position="310"/>
        <end position="361"/>
    </location>
</feature>
<dbReference type="Proteomes" id="UP000054683">
    <property type="component" value="Unassembled WGS sequence"/>
</dbReference>
<feature type="region of interest" description="Disordered" evidence="1">
    <location>
        <begin position="201"/>
        <end position="222"/>
    </location>
</feature>
<evidence type="ECO:0000256" key="1">
    <source>
        <dbReference type="SAM" id="MobiDB-lite"/>
    </source>
</evidence>
<accession>A0A158FRG5</accession>
<keyword evidence="2" id="KW-0472">Membrane</keyword>
<protein>
    <submittedName>
        <fullName evidence="3">PRC-barrel domain-containing protein</fullName>
    </submittedName>
</protein>
<keyword evidence="2" id="KW-0812">Transmembrane</keyword>
<gene>
    <name evidence="3" type="ORF">AWB69_01493</name>
</gene>
<feature type="compositionally biased region" description="Low complexity" evidence="1">
    <location>
        <begin position="64"/>
        <end position="78"/>
    </location>
</feature>
<evidence type="ECO:0000256" key="2">
    <source>
        <dbReference type="SAM" id="Phobius"/>
    </source>
</evidence>
<keyword evidence="2" id="KW-1133">Transmembrane helix</keyword>
<evidence type="ECO:0000313" key="3">
    <source>
        <dbReference type="EMBL" id="SAL22211.1"/>
    </source>
</evidence>
<evidence type="ECO:0000313" key="4">
    <source>
        <dbReference type="Proteomes" id="UP000054683"/>
    </source>
</evidence>
<dbReference type="OrthoDB" id="9085961at2"/>
<dbReference type="PANTHER" id="PTHR36505:SF1">
    <property type="entry name" value="BLR1072 PROTEIN"/>
    <property type="match status" value="1"/>
</dbReference>
<feature type="transmembrane region" description="Helical" evidence="2">
    <location>
        <begin position="21"/>
        <end position="40"/>
    </location>
</feature>
<organism evidence="3 4">
    <name type="scientific">Caballeronia udeis</name>
    <dbReference type="NCBI Taxonomy" id="1232866"/>
    <lineage>
        <taxon>Bacteria</taxon>
        <taxon>Pseudomonadati</taxon>
        <taxon>Pseudomonadota</taxon>
        <taxon>Betaproteobacteria</taxon>
        <taxon>Burkholderiales</taxon>
        <taxon>Burkholderiaceae</taxon>
        <taxon>Caballeronia</taxon>
    </lineage>
</organism>
<feature type="compositionally biased region" description="Pro residues" evidence="1">
    <location>
        <begin position="321"/>
        <end position="330"/>
    </location>
</feature>
<feature type="compositionally biased region" description="Pro residues" evidence="1">
    <location>
        <begin position="93"/>
        <end position="110"/>
    </location>
</feature>
<dbReference type="PANTHER" id="PTHR36505">
    <property type="entry name" value="BLR1072 PROTEIN"/>
    <property type="match status" value="1"/>
</dbReference>
<dbReference type="Gene3D" id="2.30.30.240">
    <property type="entry name" value="PRC-barrel domain"/>
    <property type="match status" value="2"/>
</dbReference>
<feature type="compositionally biased region" description="Low complexity" evidence="1">
    <location>
        <begin position="331"/>
        <end position="361"/>
    </location>
</feature>
<dbReference type="RefSeq" id="WP_062083770.1">
    <property type="nucleotide sequence ID" value="NZ_FCOK02000007.1"/>
</dbReference>
<dbReference type="SUPFAM" id="SSF50346">
    <property type="entry name" value="PRC-barrel domain"/>
    <property type="match status" value="2"/>
</dbReference>
<dbReference type="AlphaFoldDB" id="A0A158FRG5"/>
<dbReference type="EMBL" id="FCOK02000007">
    <property type="protein sequence ID" value="SAL22211.1"/>
    <property type="molecule type" value="Genomic_DNA"/>
</dbReference>
<feature type="region of interest" description="Disordered" evidence="1">
    <location>
        <begin position="49"/>
        <end position="110"/>
    </location>
</feature>